<dbReference type="EMBL" id="LSRX01001963">
    <property type="protein sequence ID" value="OLP76646.1"/>
    <property type="molecule type" value="Genomic_DNA"/>
</dbReference>
<accession>A0A1Q9C153</accession>
<feature type="compositionally biased region" description="Polar residues" evidence="1">
    <location>
        <begin position="123"/>
        <end position="135"/>
    </location>
</feature>
<sequence length="844" mass="91912">MKSENLRYAQAIEVFLQFELENQQQNNKEPEEHEELRLPAATRKPKAKASAPKDPTQDEAEAPEDAPTAAGEKPTRKKGNSKAEAPESTTACKPAGKKSKSAAAKATAEPSTKKKATGKESKSTAPPSEPASTDPSEMGKKEKKHKPKKTKTPEPAAPEQEEAPEDTEHPEAEDPAPAVTTKKLKKKKKAAAAASHDPDTEHQNDKKRAAMETNASGSELKKLKAKDDLLSAEAEADKDDASQQQLDDDLESMIKCIDEADEAAPGTPPTKRRRHHSSKRPATPSAVPNASDADVDDVDASDGKEAPKEPWSQDRQPDDPELLRTGWSCLSLELGQKQLDSSNPPVDNASTILNDNASVTELIELGASASQVSSNKDFGHLLAVVGQLQAQLQKQQAEQQASKPAEEPAEDVDGVALDEDEEDEANAEDVLSAQSEASAEGKKKKETDSKEAALNRLRSTQNLNAALPPAAASTTVPSTLPALPALPRPATPGPSTDAAGAPPPEVNSKTHKKEYMRLDRAELLRRWVQSGENIAACESLVKAIRRRKIAHIIAHQQGVEDRDAPGIVEETKYWVTTAETRTDTLDISHEHSMRVNAMASPDDMYNIMNGPAAEEAERAAWHPGGRTGSEIKKEISTISGILLDLPDDDQLKEDLMHSQTKLTKLAKKFKTATTGEAMEPLCERIWNIVTELKILKGKAKGLIAELKKRGRLTTQLDKRLAVAVCEGDIYGSNALAGFESRALRENEFHQRIKSLGVAHEFDISWRNIPVLKETPGEDDAMAIEPWPLILPSTIASYQHYGVFNFRCVAYKGDMKYLLQSLNLQRHSTREKAIEAYGLGLSGYL</sequence>
<reference evidence="2 3" key="1">
    <citation type="submission" date="2016-02" db="EMBL/GenBank/DDBJ databases">
        <title>Genome analysis of coral dinoflagellate symbionts highlights evolutionary adaptations to a symbiotic lifestyle.</title>
        <authorList>
            <person name="Aranda M."/>
            <person name="Li Y."/>
            <person name="Liew Y.J."/>
            <person name="Baumgarten S."/>
            <person name="Simakov O."/>
            <person name="Wilson M."/>
            <person name="Piel J."/>
            <person name="Ashoor H."/>
            <person name="Bougouffa S."/>
            <person name="Bajic V.B."/>
            <person name="Ryu T."/>
            <person name="Ravasi T."/>
            <person name="Bayer T."/>
            <person name="Micklem G."/>
            <person name="Kim H."/>
            <person name="Bhak J."/>
            <person name="Lajeunesse T.C."/>
            <person name="Voolstra C.R."/>
        </authorList>
    </citation>
    <scope>NUCLEOTIDE SEQUENCE [LARGE SCALE GENOMIC DNA]</scope>
    <source>
        <strain evidence="2 3">CCMP2467</strain>
    </source>
</reference>
<feature type="compositionally biased region" description="Low complexity" evidence="1">
    <location>
        <begin position="428"/>
        <end position="438"/>
    </location>
</feature>
<feature type="compositionally biased region" description="Basic and acidic residues" evidence="1">
    <location>
        <begin position="439"/>
        <end position="451"/>
    </location>
</feature>
<feature type="region of interest" description="Disordered" evidence="1">
    <location>
        <begin position="23"/>
        <end position="327"/>
    </location>
</feature>
<feature type="compositionally biased region" description="Low complexity" evidence="1">
    <location>
        <begin position="469"/>
        <end position="483"/>
    </location>
</feature>
<feature type="region of interest" description="Disordered" evidence="1">
    <location>
        <begin position="391"/>
        <end position="451"/>
    </location>
</feature>
<keyword evidence="3" id="KW-1185">Reference proteome</keyword>
<feature type="compositionally biased region" description="Basic residues" evidence="1">
    <location>
        <begin position="270"/>
        <end position="279"/>
    </location>
</feature>
<feature type="compositionally biased region" description="Basic residues" evidence="1">
    <location>
        <begin position="141"/>
        <end position="150"/>
    </location>
</feature>
<evidence type="ECO:0000256" key="1">
    <source>
        <dbReference type="SAM" id="MobiDB-lite"/>
    </source>
</evidence>
<comment type="caution">
    <text evidence="2">The sequence shown here is derived from an EMBL/GenBank/DDBJ whole genome shotgun (WGS) entry which is preliminary data.</text>
</comment>
<organism evidence="2 3">
    <name type="scientific">Symbiodinium microadriaticum</name>
    <name type="common">Dinoflagellate</name>
    <name type="synonym">Zooxanthella microadriatica</name>
    <dbReference type="NCBI Taxonomy" id="2951"/>
    <lineage>
        <taxon>Eukaryota</taxon>
        <taxon>Sar</taxon>
        <taxon>Alveolata</taxon>
        <taxon>Dinophyceae</taxon>
        <taxon>Suessiales</taxon>
        <taxon>Symbiodiniaceae</taxon>
        <taxon>Symbiodinium</taxon>
    </lineage>
</organism>
<dbReference type="Proteomes" id="UP000186817">
    <property type="component" value="Unassembled WGS sequence"/>
</dbReference>
<name>A0A1Q9C153_SYMMI</name>
<evidence type="ECO:0000313" key="2">
    <source>
        <dbReference type="EMBL" id="OLP76646.1"/>
    </source>
</evidence>
<feature type="compositionally biased region" description="Acidic residues" evidence="1">
    <location>
        <begin position="407"/>
        <end position="427"/>
    </location>
</feature>
<protein>
    <submittedName>
        <fullName evidence="2">Uncharacterized protein</fullName>
    </submittedName>
</protein>
<feature type="compositionally biased region" description="Basic and acidic residues" evidence="1">
    <location>
        <begin position="196"/>
        <end position="210"/>
    </location>
</feature>
<evidence type="ECO:0000313" key="3">
    <source>
        <dbReference type="Proteomes" id="UP000186817"/>
    </source>
</evidence>
<dbReference type="OrthoDB" id="442882at2759"/>
<feature type="compositionally biased region" description="Low complexity" evidence="1">
    <location>
        <begin position="391"/>
        <end position="403"/>
    </location>
</feature>
<feature type="compositionally biased region" description="Low complexity" evidence="1">
    <location>
        <begin position="101"/>
        <end position="110"/>
    </location>
</feature>
<feature type="compositionally biased region" description="Low complexity" evidence="1">
    <location>
        <begin position="38"/>
        <end position="54"/>
    </location>
</feature>
<dbReference type="AlphaFoldDB" id="A0A1Q9C153"/>
<feature type="region of interest" description="Disordered" evidence="1">
    <location>
        <begin position="469"/>
        <end position="513"/>
    </location>
</feature>
<feature type="compositionally biased region" description="Basic and acidic residues" evidence="1">
    <location>
        <begin position="301"/>
        <end position="322"/>
    </location>
</feature>
<proteinExistence type="predicted"/>
<feature type="compositionally biased region" description="Basic and acidic residues" evidence="1">
    <location>
        <begin position="219"/>
        <end position="229"/>
    </location>
</feature>
<feature type="compositionally biased region" description="Basic and acidic residues" evidence="1">
    <location>
        <begin position="28"/>
        <end position="37"/>
    </location>
</feature>
<gene>
    <name evidence="2" type="ORF">AK812_SmicGene43396</name>
</gene>